<dbReference type="SUPFAM" id="SSF53300">
    <property type="entry name" value="vWA-like"/>
    <property type="match status" value="1"/>
</dbReference>
<dbReference type="InterPro" id="IPR002035">
    <property type="entry name" value="VWF_A"/>
</dbReference>
<dbReference type="InterPro" id="IPR036465">
    <property type="entry name" value="vWFA_dom_sf"/>
</dbReference>
<name>A0ABW5PK51_9BACL</name>
<dbReference type="InterPro" id="IPR013783">
    <property type="entry name" value="Ig-like_fold"/>
</dbReference>
<organism evidence="3 4">
    <name type="scientific">Paenibacillus gansuensis</name>
    <dbReference type="NCBI Taxonomy" id="306542"/>
    <lineage>
        <taxon>Bacteria</taxon>
        <taxon>Bacillati</taxon>
        <taxon>Bacillota</taxon>
        <taxon>Bacilli</taxon>
        <taxon>Bacillales</taxon>
        <taxon>Paenibacillaceae</taxon>
        <taxon>Paenibacillus</taxon>
    </lineage>
</organism>
<feature type="chain" id="PRO_5045930152" evidence="1">
    <location>
        <begin position="30"/>
        <end position="963"/>
    </location>
</feature>
<dbReference type="InterPro" id="IPR031148">
    <property type="entry name" value="Plexin"/>
</dbReference>
<protein>
    <submittedName>
        <fullName evidence="3">IPT/TIG domain-containing protein</fullName>
    </submittedName>
</protein>
<gene>
    <name evidence="3" type="ORF">ACFSUF_24455</name>
</gene>
<feature type="domain" description="VWFA" evidence="2">
    <location>
        <begin position="70"/>
        <end position="249"/>
    </location>
</feature>
<dbReference type="PANTHER" id="PTHR22625">
    <property type="entry name" value="PLEXIN"/>
    <property type="match status" value="1"/>
</dbReference>
<dbReference type="InterPro" id="IPR014756">
    <property type="entry name" value="Ig_E-set"/>
</dbReference>
<dbReference type="SMART" id="SM00327">
    <property type="entry name" value="VWA"/>
    <property type="match status" value="1"/>
</dbReference>
<evidence type="ECO:0000313" key="3">
    <source>
        <dbReference type="EMBL" id="MFD2615564.1"/>
    </source>
</evidence>
<evidence type="ECO:0000313" key="4">
    <source>
        <dbReference type="Proteomes" id="UP001597541"/>
    </source>
</evidence>
<dbReference type="CDD" id="cd00198">
    <property type="entry name" value="vWFA"/>
    <property type="match status" value="1"/>
</dbReference>
<comment type="caution">
    <text evidence="3">The sequence shown here is derived from an EMBL/GenBank/DDBJ whole genome shotgun (WGS) entry which is preliminary data.</text>
</comment>
<dbReference type="RefSeq" id="WP_377607550.1">
    <property type="nucleotide sequence ID" value="NZ_JBHUME010000019.1"/>
</dbReference>
<feature type="signal peptide" evidence="1">
    <location>
        <begin position="1"/>
        <end position="29"/>
    </location>
</feature>
<dbReference type="SMART" id="SM00429">
    <property type="entry name" value="IPT"/>
    <property type="match status" value="7"/>
</dbReference>
<evidence type="ECO:0000256" key="1">
    <source>
        <dbReference type="SAM" id="SignalP"/>
    </source>
</evidence>
<dbReference type="PROSITE" id="PS50234">
    <property type="entry name" value="VWFA"/>
    <property type="match status" value="1"/>
</dbReference>
<dbReference type="Pfam" id="PF01833">
    <property type="entry name" value="TIG"/>
    <property type="match status" value="7"/>
</dbReference>
<keyword evidence="4" id="KW-1185">Reference proteome</keyword>
<reference evidence="4" key="1">
    <citation type="journal article" date="2019" name="Int. J. Syst. Evol. Microbiol.">
        <title>The Global Catalogue of Microorganisms (GCM) 10K type strain sequencing project: providing services to taxonomists for standard genome sequencing and annotation.</title>
        <authorList>
            <consortium name="The Broad Institute Genomics Platform"/>
            <consortium name="The Broad Institute Genome Sequencing Center for Infectious Disease"/>
            <person name="Wu L."/>
            <person name="Ma J."/>
        </authorList>
    </citation>
    <scope>NUCLEOTIDE SEQUENCE [LARGE SCALE GENOMIC DNA]</scope>
    <source>
        <strain evidence="4">KCTC 3950</strain>
    </source>
</reference>
<sequence length="963" mass="101522">MKSLNKIVCIVMSLMFLFSSLCYVTPASAATDYVSVDRSVNPATITTDKEAEVTLDIKGTPPVNVIVPNDVIVIIDRSGSMTGQKMTDAISSAKQFVDMMDLTKHRVGVVDFSSDAQGLPLTTDSVQVKNYISNLNAGGATATGDSILKAMEMLESRRPEAQPVIVLMTDGDATVPTGTAYQYAKEKANLAKEEGIVFYTIALLNTTDNPDTSGPNILLKEMATTSSHHHFVLGSTGLAEIYAAIVKEIGIASAYNVVVSDIVSPEFEIVPDSYKDNIPQPVVNGNTLTWSFLELKNNTLTFTYKIRPKDLNKTGTFYTSDYNSKATYLDYAGAARTKLIPQKYLKVNFPAPTITSVQPNSGHPDGGNEITIIGSNFRNGATITIGTKQALNIQWISAIELKAVVPPGVQGTSELTVKNPDGQTAFSTYQYKAEPIITLIDPANGPLAGGNIVTITGRYFMSGIKVTIGGKPAAMNYYHGSTLMKVVVPEGETSGAKDVTLTNPDGTTVTVQQGYTYNEPVLPKLEITSITPNTGLVSGGEFVIIDGNLFTSSSKVYFGANLANMVTYYSPQRIKVAAPKATQPGPVDVKVENSDGSSAVAPAGYSYDPLPAAPAPKITVITPNTGVISGGTDVLIDGSGLSSQSKVFFGNVEGKLTTYFSGSRIKVTTPPSLTEGVVDVKVVNPDGQEATVTGGYTYTLPPKAEAPTISSISPDSGYLSGGTLVNINGTNFASGAKVYFGNNLAQFNYMVTGRIQVTSPAAVSKGPVDVRVVNPDGQEAIISQAFTYMEALPTITSISPNNGPLAGGTAVLIDGTNFDSKITVQIAGKSVPVATYYSANRIKIITPSSAVAGAVNVVLTNPSGATVTTTFTYQNPVAPSPTISSISATSGPVTGGTVQLINGSNMNSAVKVYVDGKLVPVMTYYGTYRVKITMPPATVPGPVQIYIENPDGQKSNIVTYNYL</sequence>
<dbReference type="InterPro" id="IPR002909">
    <property type="entry name" value="IPT_dom"/>
</dbReference>
<dbReference type="Gene3D" id="2.60.40.10">
    <property type="entry name" value="Immunoglobulins"/>
    <property type="match status" value="7"/>
</dbReference>
<dbReference type="SUPFAM" id="SSF81296">
    <property type="entry name" value="E set domains"/>
    <property type="match status" value="7"/>
</dbReference>
<dbReference type="Gene3D" id="3.40.50.410">
    <property type="entry name" value="von Willebrand factor, type A domain"/>
    <property type="match status" value="1"/>
</dbReference>
<dbReference type="Proteomes" id="UP001597541">
    <property type="component" value="Unassembled WGS sequence"/>
</dbReference>
<keyword evidence="1" id="KW-0732">Signal</keyword>
<dbReference type="EMBL" id="JBHUME010000019">
    <property type="protein sequence ID" value="MFD2615564.1"/>
    <property type="molecule type" value="Genomic_DNA"/>
</dbReference>
<accession>A0ABW5PK51</accession>
<dbReference type="PANTHER" id="PTHR22625:SF70">
    <property type="entry name" value="PLEXIN A, ISOFORM A"/>
    <property type="match status" value="1"/>
</dbReference>
<evidence type="ECO:0000259" key="2">
    <source>
        <dbReference type="PROSITE" id="PS50234"/>
    </source>
</evidence>
<dbReference type="Pfam" id="PF00092">
    <property type="entry name" value="VWA"/>
    <property type="match status" value="1"/>
</dbReference>
<proteinExistence type="predicted"/>
<dbReference type="CDD" id="cd00102">
    <property type="entry name" value="IPT"/>
    <property type="match status" value="7"/>
</dbReference>